<comment type="caution">
    <text evidence="10">Lacks conserved residue(s) required for the propagation of feature annotation.</text>
</comment>
<evidence type="ECO:0000256" key="3">
    <source>
        <dbReference type="ARBA" id="ARBA00004613"/>
    </source>
</evidence>
<keyword evidence="4" id="KW-0964">Secreted</keyword>
<dbReference type="GO" id="GO:0005576">
    <property type="term" value="C:extracellular region"/>
    <property type="evidence" value="ECO:0007669"/>
    <property type="project" value="UniProtKB-SubCell"/>
</dbReference>
<keyword evidence="5" id="KW-0812">Transmembrane</keyword>
<dbReference type="SUPFAM" id="SSF49785">
    <property type="entry name" value="Galactose-binding domain-like"/>
    <property type="match status" value="2"/>
</dbReference>
<keyword evidence="8" id="KW-0472">Membrane</keyword>
<dbReference type="SUPFAM" id="SSF49854">
    <property type="entry name" value="Spermadhesin, CUB domain"/>
    <property type="match status" value="2"/>
</dbReference>
<dbReference type="GO" id="GO:0012505">
    <property type="term" value="C:endomembrane system"/>
    <property type="evidence" value="ECO:0007669"/>
    <property type="project" value="UniProtKB-SubCell"/>
</dbReference>
<dbReference type="Proteomes" id="UP000694388">
    <property type="component" value="Unplaced"/>
</dbReference>
<dbReference type="Pfam" id="PF00754">
    <property type="entry name" value="F5_F8_type_C"/>
    <property type="match status" value="2"/>
</dbReference>
<dbReference type="InterPro" id="IPR050633">
    <property type="entry name" value="Neuropilin_MCO_CoagFactor"/>
</dbReference>
<dbReference type="OMA" id="GVMIQGG"/>
<dbReference type="Pfam" id="PF00431">
    <property type="entry name" value="CUB"/>
    <property type="match status" value="2"/>
</dbReference>
<organism evidence="13 14">
    <name type="scientific">Eptatretus burgeri</name>
    <name type="common">Inshore hagfish</name>
    <dbReference type="NCBI Taxonomy" id="7764"/>
    <lineage>
        <taxon>Eukaryota</taxon>
        <taxon>Metazoa</taxon>
        <taxon>Chordata</taxon>
        <taxon>Craniata</taxon>
        <taxon>Vertebrata</taxon>
        <taxon>Cyclostomata</taxon>
        <taxon>Myxini</taxon>
        <taxon>Myxiniformes</taxon>
        <taxon>Myxinidae</taxon>
        <taxon>Eptatretinae</taxon>
        <taxon>Eptatretus</taxon>
    </lineage>
</organism>
<evidence type="ECO:0000256" key="8">
    <source>
        <dbReference type="ARBA" id="ARBA00023136"/>
    </source>
</evidence>
<dbReference type="SMART" id="SM00231">
    <property type="entry name" value="FA58C"/>
    <property type="match status" value="2"/>
</dbReference>
<dbReference type="GO" id="GO:0005886">
    <property type="term" value="C:plasma membrane"/>
    <property type="evidence" value="ECO:0007669"/>
    <property type="project" value="TreeGrafter"/>
</dbReference>
<dbReference type="Gene3D" id="2.60.120.290">
    <property type="entry name" value="Spermadhesin, CUB domain"/>
    <property type="match status" value="2"/>
</dbReference>
<proteinExistence type="predicted"/>
<evidence type="ECO:0000256" key="5">
    <source>
        <dbReference type="ARBA" id="ARBA00022692"/>
    </source>
</evidence>
<evidence type="ECO:0000256" key="9">
    <source>
        <dbReference type="ARBA" id="ARBA00023157"/>
    </source>
</evidence>
<evidence type="ECO:0000259" key="11">
    <source>
        <dbReference type="PROSITE" id="PS01180"/>
    </source>
</evidence>
<dbReference type="GO" id="GO:0038023">
    <property type="term" value="F:signaling receptor activity"/>
    <property type="evidence" value="ECO:0007669"/>
    <property type="project" value="TreeGrafter"/>
</dbReference>
<dbReference type="InterPro" id="IPR008979">
    <property type="entry name" value="Galactose-bd-like_sf"/>
</dbReference>
<evidence type="ECO:0000313" key="13">
    <source>
        <dbReference type="Ensembl" id="ENSEBUP00000009991.1"/>
    </source>
</evidence>
<feature type="domain" description="F5/8 type C" evidence="12">
    <location>
        <begin position="397"/>
        <end position="546"/>
    </location>
</feature>
<keyword evidence="14" id="KW-1185">Reference proteome</keyword>
<evidence type="ECO:0000256" key="2">
    <source>
        <dbReference type="ARBA" id="ARBA00004479"/>
    </source>
</evidence>
<dbReference type="Gene3D" id="2.60.120.260">
    <property type="entry name" value="Galactose-binding domain-like"/>
    <property type="match status" value="2"/>
</dbReference>
<dbReference type="InterPro" id="IPR000859">
    <property type="entry name" value="CUB_dom"/>
</dbReference>
<dbReference type="PROSITE" id="PS01180">
    <property type="entry name" value="CUB"/>
    <property type="match status" value="2"/>
</dbReference>
<dbReference type="PROSITE" id="PS50022">
    <property type="entry name" value="FA58C_3"/>
    <property type="match status" value="2"/>
</dbReference>
<dbReference type="PROSITE" id="PS01286">
    <property type="entry name" value="FA58C_2"/>
    <property type="match status" value="2"/>
</dbReference>
<evidence type="ECO:0000256" key="10">
    <source>
        <dbReference type="PROSITE-ProRule" id="PRU00059"/>
    </source>
</evidence>
<dbReference type="FunFam" id="2.60.120.290:FF:000010">
    <property type="entry name" value="Neuropilin"/>
    <property type="match status" value="1"/>
</dbReference>
<feature type="domain" description="F5/8 type C" evidence="12">
    <location>
        <begin position="294"/>
        <end position="390"/>
    </location>
</feature>
<dbReference type="SMART" id="SM00042">
    <property type="entry name" value="CUB"/>
    <property type="match status" value="2"/>
</dbReference>
<sequence length="578" mass="64435">PSVSHPLLSGQGDPCGGTIVVDSPSYVSSPGYPREYTANSDCQWVLRAPEPNQRLQLNFNPHFELEGQECRFDYVDIREGQDESGAQVGKFCGIIAPQPIVSNGDSLWIRFVSDYGGQYAGFSLRYEVFKQSINCRKNFTAPSGFISSPGFPKSHPHNLDCTYTIMAPPDFFISLTFISFNMESDHGMPKGPACQYDHVEAWAGLPGGEHLSCGYRNRSSSPFLNMTSYSRYSAFEALTGKHGVVCVAPDDVSVEDLVIALGNIVGTDKVRAASRMNKRVVIFVSETELVHEIVDLGELLAVTAIATQGATSQESKRFYYMTSYKLDVSANGLDWRAVKEGRRAKVFVGNVDETNVVQNKLPNFTLARYVRLRPQTWENGISLRLELYGCHITDFPCSKPFGLATGEVKDWQMTASSEKGPSHAAALARLMAPHHGWTPKHEVAGEWLQVDLTKEVTVTGVTVQGITNGKGNMSYVRKFFLGYSMDGDNWLFLRENNRRPKLLEGNSNGDLPVLRRFDPLVTRFIRVYPEKWTYRGIGLRLEILGCASFGMHLAKKITSSCVPFVHHFALRFIHKLKL</sequence>
<evidence type="ECO:0000256" key="6">
    <source>
        <dbReference type="ARBA" id="ARBA00022889"/>
    </source>
</evidence>
<evidence type="ECO:0000256" key="7">
    <source>
        <dbReference type="ARBA" id="ARBA00022989"/>
    </source>
</evidence>
<dbReference type="GO" id="GO:0007155">
    <property type="term" value="P:cell adhesion"/>
    <property type="evidence" value="ECO:0007669"/>
    <property type="project" value="UniProtKB-KW"/>
</dbReference>
<keyword evidence="9 10" id="KW-1015">Disulfide bond</keyword>
<evidence type="ECO:0008006" key="15">
    <source>
        <dbReference type="Google" id="ProtNLM"/>
    </source>
</evidence>
<feature type="disulfide bond" evidence="10">
    <location>
        <begin position="15"/>
        <end position="42"/>
    </location>
</feature>
<protein>
    <recommendedName>
        <fullName evidence="15">Neuropilin 2a</fullName>
    </recommendedName>
</protein>
<reference evidence="13" key="1">
    <citation type="submission" date="2025-08" db="UniProtKB">
        <authorList>
            <consortium name="Ensembl"/>
        </authorList>
    </citation>
    <scope>IDENTIFICATION</scope>
</reference>
<dbReference type="Ensembl" id="ENSEBUT00000010526.1">
    <property type="protein sequence ID" value="ENSEBUP00000009991.1"/>
    <property type="gene ID" value="ENSEBUG00000006408.1"/>
</dbReference>
<dbReference type="CDD" id="cd00057">
    <property type="entry name" value="FA58C"/>
    <property type="match status" value="2"/>
</dbReference>
<keyword evidence="7" id="KW-1133">Transmembrane helix</keyword>
<keyword evidence="6" id="KW-0130">Cell adhesion</keyword>
<evidence type="ECO:0000256" key="4">
    <source>
        <dbReference type="ARBA" id="ARBA00022525"/>
    </source>
</evidence>
<dbReference type="AlphaFoldDB" id="A0A8C4Q4U6"/>
<dbReference type="PANTHER" id="PTHR46806:SF5">
    <property type="entry name" value="F5_8 TYPE C DOMAIN-CONTAINING PROTEIN"/>
    <property type="match status" value="1"/>
</dbReference>
<accession>A0A8C4Q4U6</accession>
<dbReference type="InterPro" id="IPR000421">
    <property type="entry name" value="FA58C"/>
</dbReference>
<evidence type="ECO:0000313" key="14">
    <source>
        <dbReference type="Proteomes" id="UP000694388"/>
    </source>
</evidence>
<feature type="domain" description="CUB" evidence="11">
    <location>
        <begin position="135"/>
        <end position="214"/>
    </location>
</feature>
<name>A0A8C4Q4U6_EPTBU</name>
<dbReference type="InterPro" id="IPR035914">
    <property type="entry name" value="Sperma_CUB_dom_sf"/>
</dbReference>
<reference evidence="13" key="2">
    <citation type="submission" date="2025-09" db="UniProtKB">
        <authorList>
            <consortium name="Ensembl"/>
        </authorList>
    </citation>
    <scope>IDENTIFICATION</scope>
</reference>
<dbReference type="GeneTree" id="ENSGT00940000155270"/>
<dbReference type="PANTHER" id="PTHR46806">
    <property type="entry name" value="F5/8 TYPE C DOMAIN-CONTAINING PROTEIN"/>
    <property type="match status" value="1"/>
</dbReference>
<dbReference type="CDD" id="cd00041">
    <property type="entry name" value="CUB"/>
    <property type="match status" value="2"/>
</dbReference>
<feature type="domain" description="CUB" evidence="11">
    <location>
        <begin position="15"/>
        <end position="129"/>
    </location>
</feature>
<evidence type="ECO:0000256" key="1">
    <source>
        <dbReference type="ARBA" id="ARBA00004184"/>
    </source>
</evidence>
<comment type="subcellular location">
    <subcellularLocation>
        <location evidence="1">Endomembrane system</location>
        <topology evidence="1">Peripheral membrane protein</topology>
    </subcellularLocation>
    <subcellularLocation>
        <location evidence="2">Membrane</location>
        <topology evidence="2">Single-pass type I membrane protein</topology>
    </subcellularLocation>
    <subcellularLocation>
        <location evidence="3">Secreted</location>
    </subcellularLocation>
</comment>
<dbReference type="PROSITE" id="PS01285">
    <property type="entry name" value="FA58C_1"/>
    <property type="match status" value="1"/>
</dbReference>
<evidence type="ECO:0000259" key="12">
    <source>
        <dbReference type="PROSITE" id="PS50022"/>
    </source>
</evidence>